<organism evidence="1 2">
    <name type="scientific">Azospirillum griseum</name>
    <dbReference type="NCBI Taxonomy" id="2496639"/>
    <lineage>
        <taxon>Bacteria</taxon>
        <taxon>Pseudomonadati</taxon>
        <taxon>Pseudomonadota</taxon>
        <taxon>Alphaproteobacteria</taxon>
        <taxon>Rhodospirillales</taxon>
        <taxon>Azospirillaceae</taxon>
        <taxon>Azospirillum</taxon>
    </lineage>
</organism>
<reference evidence="1 2" key="1">
    <citation type="submission" date="2018-12" db="EMBL/GenBank/DDBJ databases">
        <authorList>
            <person name="Yang Y."/>
        </authorList>
    </citation>
    <scope>NUCLEOTIDE SEQUENCE [LARGE SCALE GENOMIC DNA]</scope>
    <source>
        <strain evidence="1 2">L-25-5w-1</strain>
    </source>
</reference>
<dbReference type="RefSeq" id="WP_126619731.1">
    <property type="nucleotide sequence ID" value="NZ_JBHUCY010000014.1"/>
</dbReference>
<name>A0A3S0HX77_9PROT</name>
<dbReference type="OrthoDB" id="58819at2"/>
<comment type="caution">
    <text evidence="1">The sequence shown here is derived from an EMBL/GenBank/DDBJ whole genome shotgun (WGS) entry which is preliminary data.</text>
</comment>
<keyword evidence="2" id="KW-1185">Reference proteome</keyword>
<gene>
    <name evidence="1" type="ORF">EJ903_22615</name>
</gene>
<dbReference type="AlphaFoldDB" id="A0A3S0HX77"/>
<dbReference type="Proteomes" id="UP000277007">
    <property type="component" value="Unassembled WGS sequence"/>
</dbReference>
<evidence type="ECO:0000313" key="2">
    <source>
        <dbReference type="Proteomes" id="UP000277007"/>
    </source>
</evidence>
<proteinExistence type="predicted"/>
<protein>
    <submittedName>
        <fullName evidence="1">Uncharacterized protein</fullName>
    </submittedName>
</protein>
<dbReference type="EMBL" id="RXMA01000032">
    <property type="protein sequence ID" value="RTR15682.1"/>
    <property type="molecule type" value="Genomic_DNA"/>
</dbReference>
<evidence type="ECO:0000313" key="1">
    <source>
        <dbReference type="EMBL" id="RTR15682.1"/>
    </source>
</evidence>
<accession>A0A3S0HX77</accession>
<sequence>MGGFQVLAAGISQELHRLLTGQRKTQRVNLALLVATKLDVYSAYLMDLTAGLPRDADRTDMRNQWIERVLKNPLIEPKTVMAPFAREVLGALAARGRPLVLILGQSKLNDRH</sequence>